<reference evidence="1" key="1">
    <citation type="journal article" date="2019" name="Sci. Rep.">
        <title>Draft genome of Tanacetum cinerariifolium, the natural source of mosquito coil.</title>
        <authorList>
            <person name="Yamashiro T."/>
            <person name="Shiraishi A."/>
            <person name="Satake H."/>
            <person name="Nakayama K."/>
        </authorList>
    </citation>
    <scope>NUCLEOTIDE SEQUENCE</scope>
</reference>
<gene>
    <name evidence="1" type="ORF">Tci_916243</name>
</gene>
<accession>A0A699WIR5</accession>
<dbReference type="EMBL" id="BKCJ011618195">
    <property type="protein sequence ID" value="GFD44274.1"/>
    <property type="molecule type" value="Genomic_DNA"/>
</dbReference>
<dbReference type="AlphaFoldDB" id="A0A699WIR5"/>
<proteinExistence type="predicted"/>
<feature type="non-terminal residue" evidence="1">
    <location>
        <position position="1"/>
    </location>
</feature>
<feature type="non-terminal residue" evidence="1">
    <location>
        <position position="137"/>
    </location>
</feature>
<protein>
    <submittedName>
        <fullName evidence="1">Uncharacterized protein</fullName>
    </submittedName>
</protein>
<organism evidence="1">
    <name type="scientific">Tanacetum cinerariifolium</name>
    <name type="common">Dalmatian daisy</name>
    <name type="synonym">Chrysanthemum cinerariifolium</name>
    <dbReference type="NCBI Taxonomy" id="118510"/>
    <lineage>
        <taxon>Eukaryota</taxon>
        <taxon>Viridiplantae</taxon>
        <taxon>Streptophyta</taxon>
        <taxon>Embryophyta</taxon>
        <taxon>Tracheophyta</taxon>
        <taxon>Spermatophyta</taxon>
        <taxon>Magnoliopsida</taxon>
        <taxon>eudicotyledons</taxon>
        <taxon>Gunneridae</taxon>
        <taxon>Pentapetalae</taxon>
        <taxon>asterids</taxon>
        <taxon>campanulids</taxon>
        <taxon>Asterales</taxon>
        <taxon>Asteraceae</taxon>
        <taxon>Asteroideae</taxon>
        <taxon>Anthemideae</taxon>
        <taxon>Anthemidinae</taxon>
        <taxon>Tanacetum</taxon>
    </lineage>
</organism>
<sequence>HGELVALLFCPGEGRQLDIVRLVEGVVVAHAGRGQHAAGHGFEAHAGQGGFEGEGVFRVEVDERNVHRAVLVLRGRGVQGRDFFIAKRIVGALELHRHKLRILVHLVEVKHVVGRREQHLLLVGQHQGLQHVNGLGQ</sequence>
<comment type="caution">
    <text evidence="1">The sequence shown here is derived from an EMBL/GenBank/DDBJ whole genome shotgun (WGS) entry which is preliminary data.</text>
</comment>
<name>A0A699WIR5_TANCI</name>
<evidence type="ECO:0000313" key="1">
    <source>
        <dbReference type="EMBL" id="GFD44274.1"/>
    </source>
</evidence>